<evidence type="ECO:0000313" key="1">
    <source>
        <dbReference type="EMBL" id="ELQ75177.1"/>
    </source>
</evidence>
<dbReference type="VEuPathDB" id="MicrosporidiaDB:THOM_1909"/>
<evidence type="ECO:0008006" key="3">
    <source>
        <dbReference type="Google" id="ProtNLM"/>
    </source>
</evidence>
<proteinExistence type="predicted"/>
<reference evidence="1 2" key="1">
    <citation type="journal article" date="2012" name="PLoS Pathog.">
        <title>The genome of the obligate intracellular parasite Trachipleistophora hominis: new insights into microsporidian genome dynamics and reductive evolution.</title>
        <authorList>
            <person name="Heinz E."/>
            <person name="Williams T.A."/>
            <person name="Nakjang S."/>
            <person name="Noel C.J."/>
            <person name="Swan D.C."/>
            <person name="Goldberg A.V."/>
            <person name="Harris S.R."/>
            <person name="Weinmaier T."/>
            <person name="Markert S."/>
            <person name="Becher D."/>
            <person name="Bernhardt J."/>
            <person name="Dagan T."/>
            <person name="Hacker C."/>
            <person name="Lucocq J.M."/>
            <person name="Schweder T."/>
            <person name="Rattei T."/>
            <person name="Hall N."/>
            <person name="Hirt R.P."/>
            <person name="Embley T.M."/>
        </authorList>
    </citation>
    <scope>NUCLEOTIDE SEQUENCE [LARGE SCALE GENOMIC DNA]</scope>
</reference>
<evidence type="ECO:0000313" key="2">
    <source>
        <dbReference type="Proteomes" id="UP000011185"/>
    </source>
</evidence>
<dbReference type="AlphaFoldDB" id="L7JWT2"/>
<dbReference type="HOGENOM" id="CLU_1327276_0_0_1"/>
<name>L7JWT2_TRAHO</name>
<accession>L7JWT2</accession>
<gene>
    <name evidence="1" type="ORF">THOM_1909</name>
</gene>
<sequence>MLRNYLKNKRVLLKLSYLLQYPQSNYSFAITDFDKRLVKYARKKYEEFKNRQIRTIRTTRHENKDEVALSDFNDFILMQPTNERIYKCLRPDDLVMEWLLERYDKGGFKECPFCSKKIDVNSFERHVKEEINPEGDGQGVSKIRVLVEFECDKKVLTITSRNVKEAKKEISAELKLPVSKLHLFDGKRALKNTDDICGSELTLRMKR</sequence>
<dbReference type="Proteomes" id="UP000011185">
    <property type="component" value="Unassembled WGS sequence"/>
</dbReference>
<protein>
    <recommendedName>
        <fullName evidence="3">Ubiquitin-like domain-containing protein</fullName>
    </recommendedName>
</protein>
<keyword evidence="2" id="KW-1185">Reference proteome</keyword>
<dbReference type="InParanoid" id="L7JWT2"/>
<organism evidence="1 2">
    <name type="scientific">Trachipleistophora hominis</name>
    <name type="common">Microsporidian parasite</name>
    <dbReference type="NCBI Taxonomy" id="72359"/>
    <lineage>
        <taxon>Eukaryota</taxon>
        <taxon>Fungi</taxon>
        <taxon>Fungi incertae sedis</taxon>
        <taxon>Microsporidia</taxon>
        <taxon>Pleistophoridae</taxon>
        <taxon>Trachipleistophora</taxon>
    </lineage>
</organism>
<dbReference type="OMA" id="FKECPFC"/>
<dbReference type="EMBL" id="JH993985">
    <property type="protein sequence ID" value="ELQ75177.1"/>
    <property type="molecule type" value="Genomic_DNA"/>
</dbReference>
<dbReference type="OrthoDB" id="10310232at2759"/>